<evidence type="ECO:0000256" key="7">
    <source>
        <dbReference type="ARBA" id="ARBA00023203"/>
    </source>
</evidence>
<evidence type="ECO:0000256" key="3">
    <source>
        <dbReference type="ARBA" id="ARBA00022840"/>
    </source>
</evidence>
<keyword evidence="5 8" id="KW-0518">Myosin</keyword>
<keyword evidence="14" id="KW-1185">Reference proteome</keyword>
<dbReference type="InterPro" id="IPR000048">
    <property type="entry name" value="IQ_motif_EF-hand-BS"/>
</dbReference>
<dbReference type="InterPro" id="IPR002710">
    <property type="entry name" value="Dilute_dom"/>
</dbReference>
<dbReference type="GO" id="GO:0007015">
    <property type="term" value="P:actin filament organization"/>
    <property type="evidence" value="ECO:0007669"/>
    <property type="project" value="TreeGrafter"/>
</dbReference>
<dbReference type="PANTHER" id="PTHR13140:SF781">
    <property type="entry name" value="MYOSIN-15"/>
    <property type="match status" value="1"/>
</dbReference>
<feature type="domain" description="Dilute" evidence="11">
    <location>
        <begin position="817"/>
        <end position="1112"/>
    </location>
</feature>
<dbReference type="PRINTS" id="PR00193">
    <property type="entry name" value="MYOSINHEAVY"/>
</dbReference>
<dbReference type="InterPro" id="IPR027417">
    <property type="entry name" value="P-loop_NTPase"/>
</dbReference>
<proteinExistence type="inferred from homology"/>
<keyword evidence="7 8" id="KW-0009">Actin-binding</keyword>
<evidence type="ECO:0000256" key="6">
    <source>
        <dbReference type="ARBA" id="ARBA00023175"/>
    </source>
</evidence>
<dbReference type="Pfam" id="PF01843">
    <property type="entry name" value="DIL"/>
    <property type="match status" value="1"/>
</dbReference>
<dbReference type="GO" id="GO:0000146">
    <property type="term" value="F:microfilament motor activity"/>
    <property type="evidence" value="ECO:0007669"/>
    <property type="project" value="TreeGrafter"/>
</dbReference>
<dbReference type="Gene3D" id="1.20.120.720">
    <property type="entry name" value="Myosin VI head, motor domain, U50 subdomain"/>
    <property type="match status" value="1"/>
</dbReference>
<dbReference type="InterPro" id="IPR036961">
    <property type="entry name" value="Kinesin_motor_dom_sf"/>
</dbReference>
<dbReference type="Pfam" id="PF00612">
    <property type="entry name" value="IQ"/>
    <property type="match status" value="5"/>
</dbReference>
<dbReference type="Gene3D" id="1.20.58.530">
    <property type="match status" value="1"/>
</dbReference>
<dbReference type="FunFam" id="1.20.5.190:FF:000001">
    <property type="entry name" value="unconventional myosin-Va"/>
    <property type="match status" value="1"/>
</dbReference>
<sequence>MQHLLFIFRQQPTYSCKCDADLLLITLCTRTIQTHEGSIIKALDCASSAANRDALAKTVYARLLVENINKSVGQDLDSRMQIGVLDIYGFECFKFNSFEQFCINFSNEKLQQHFNEHVFKMEQEEYRNEEINWSYIEFIDNQDILDLIEKKPIGIISLLDEACMFPKSTHQTFSTKLFQNFQMHPRLEKVKFSETDFTMSHYAGKVTYQTDTFLDKNRDYIVVEHCNLLFSSKCRFISGLFSSLPEEASRSSYKFSSVASRFKQQLQALMETLKSTEPHYVRCVKPNSLNRPQKFENQSVLHQLRCGGVLEAVRISLAGYPTRRIYSEFIDRFGLLAPEFMDGSYDEKAVTERILQKSNLENYQLGRTKVFLRAGQIAVLDSRRIEVLDNAARLIQSHFRTFIAYKVFVVTRGAAITIQSYCRGCLARSIYEIRRQVASAILIQKHARKWLLRRAFLQVHSAVLIIQSSIRGFSVRHNFMHIKEHNAVVLIQAWWRRWKACSSFQHSRCAAISIQCTWRQKLARRELRRLRQAANDAGALRVAKNQLEKRLEDLTWRLTLEKRLRATSEESKAVEVSKFQRALELLSAELESAKLAKTSEERKNSSILIQLDTLSKERAALKISLHEMEGVMKENLYLKSSVESLAKRNSELEKDLNNAQKCSTETLLKLQDVEAKYTQVQQNLQSLEEKLSNLEDENHVLRQNTINTSSPLKNLAIVPKSLLEKNSVALAHSEVYLNTEFETPTPTKSLAPVPHTLSESRRSRMTVEKHEEKHELLLRCIKDDLGFEDDKPVAACIIYRCLLEWRAFEADRTTIFDFIVEAINGALKEDGRDDILPYWLSNTSALLCLLQRNLRTNGFFSTPTRRSTASGGFSGRMAHALKTPLKLIGSEESVSHVDARYPAILFKQQLTACLEKIFGLVRDNLKKELSPFLSQCIQAPKSARAPAGKASKSPGGGVQQSLSSHWDNITEFLNKLLLRLRNNYVPSFFIRKLITQLFSFINIQLFNSLLLRRECCTFSNGEYVKSGLAVLEKWIADVTEEFAGTSWHELNYIRQAVGFLVIHQKRRKSLDEIQQDLCPVLSLRQIYRICTMYWDDKYSTQSSCNDEGNGEQ</sequence>
<organism evidence="13 14">
    <name type="scientific">Iris pallida</name>
    <name type="common">Sweet iris</name>
    <dbReference type="NCBI Taxonomy" id="29817"/>
    <lineage>
        <taxon>Eukaryota</taxon>
        <taxon>Viridiplantae</taxon>
        <taxon>Streptophyta</taxon>
        <taxon>Embryophyta</taxon>
        <taxon>Tracheophyta</taxon>
        <taxon>Spermatophyta</taxon>
        <taxon>Magnoliopsida</taxon>
        <taxon>Liliopsida</taxon>
        <taxon>Asparagales</taxon>
        <taxon>Iridaceae</taxon>
        <taxon>Iridoideae</taxon>
        <taxon>Irideae</taxon>
        <taxon>Iris</taxon>
    </lineage>
</organism>
<protein>
    <submittedName>
        <fullName evidence="13">Protein OPAQUE1 isoform X3</fullName>
    </submittedName>
</protein>
<dbReference type="GO" id="GO:0016459">
    <property type="term" value="C:myosin complex"/>
    <property type="evidence" value="ECO:0007669"/>
    <property type="project" value="UniProtKB-KW"/>
</dbReference>
<dbReference type="Proteomes" id="UP001140949">
    <property type="component" value="Unassembled WGS sequence"/>
</dbReference>
<dbReference type="Gene3D" id="3.40.850.10">
    <property type="entry name" value="Kinesin motor domain"/>
    <property type="match status" value="1"/>
</dbReference>
<keyword evidence="1" id="KW-0677">Repeat</keyword>
<dbReference type="SMART" id="SM00015">
    <property type="entry name" value="IQ"/>
    <property type="match status" value="6"/>
</dbReference>
<evidence type="ECO:0000256" key="8">
    <source>
        <dbReference type="PROSITE-ProRule" id="PRU00782"/>
    </source>
</evidence>
<dbReference type="Gene3D" id="1.20.5.190">
    <property type="match status" value="3"/>
</dbReference>
<dbReference type="EMBL" id="JANAVB010035619">
    <property type="protein sequence ID" value="KAJ6805049.1"/>
    <property type="molecule type" value="Genomic_DNA"/>
</dbReference>
<evidence type="ECO:0000256" key="2">
    <source>
        <dbReference type="ARBA" id="ARBA00022741"/>
    </source>
</evidence>
<dbReference type="SUPFAM" id="SSF52540">
    <property type="entry name" value="P-loop containing nucleoside triphosphate hydrolases"/>
    <property type="match status" value="2"/>
</dbReference>
<dbReference type="PROSITE" id="PS51126">
    <property type="entry name" value="DILUTE"/>
    <property type="match status" value="1"/>
</dbReference>
<dbReference type="AlphaFoldDB" id="A0AAX6EM96"/>
<evidence type="ECO:0000256" key="9">
    <source>
        <dbReference type="SAM" id="Coils"/>
    </source>
</evidence>
<dbReference type="GO" id="GO:0005524">
    <property type="term" value="F:ATP binding"/>
    <property type="evidence" value="ECO:0007669"/>
    <property type="project" value="UniProtKB-KW"/>
</dbReference>
<reference evidence="13" key="1">
    <citation type="journal article" date="2023" name="GigaByte">
        <title>Genome assembly of the bearded iris, Iris pallida Lam.</title>
        <authorList>
            <person name="Bruccoleri R.E."/>
            <person name="Oakeley E.J."/>
            <person name="Faust A.M.E."/>
            <person name="Altorfer M."/>
            <person name="Dessus-Babus S."/>
            <person name="Burckhardt D."/>
            <person name="Oertli M."/>
            <person name="Naumann U."/>
            <person name="Petersen F."/>
            <person name="Wong J."/>
        </authorList>
    </citation>
    <scope>NUCLEOTIDE SEQUENCE</scope>
    <source>
        <strain evidence="13">GSM-AAB239-AS_SAM_17_03QT</strain>
    </source>
</reference>
<dbReference type="PROSITE" id="PS50096">
    <property type="entry name" value="IQ"/>
    <property type="match status" value="3"/>
</dbReference>
<feature type="region of interest" description="Disordered" evidence="10">
    <location>
        <begin position="744"/>
        <end position="768"/>
    </location>
</feature>
<evidence type="ECO:0000256" key="4">
    <source>
        <dbReference type="ARBA" id="ARBA00023054"/>
    </source>
</evidence>
<feature type="coiled-coil region" evidence="9">
    <location>
        <begin position="642"/>
        <end position="704"/>
    </location>
</feature>
<evidence type="ECO:0000259" key="12">
    <source>
        <dbReference type="PROSITE" id="PS51456"/>
    </source>
</evidence>
<gene>
    <name evidence="13" type="ORF">M6B38_181915</name>
</gene>
<reference evidence="13" key="2">
    <citation type="submission" date="2023-04" db="EMBL/GenBank/DDBJ databases">
        <authorList>
            <person name="Bruccoleri R.E."/>
            <person name="Oakeley E.J."/>
            <person name="Faust A.-M."/>
            <person name="Dessus-Babus S."/>
            <person name="Altorfer M."/>
            <person name="Burckhardt D."/>
            <person name="Oertli M."/>
            <person name="Naumann U."/>
            <person name="Petersen F."/>
            <person name="Wong J."/>
        </authorList>
    </citation>
    <scope>NUCLEOTIDE SEQUENCE</scope>
    <source>
        <strain evidence="13">GSM-AAB239-AS_SAM_17_03QT</strain>
        <tissue evidence="13">Leaf</tissue>
    </source>
</reference>
<accession>A0AAX6EM96</accession>
<dbReference type="Gene3D" id="3.30.70.1590">
    <property type="match status" value="1"/>
</dbReference>
<name>A0AAX6EM96_IRIPA</name>
<feature type="compositionally biased region" description="Basic and acidic residues" evidence="10">
    <location>
        <begin position="758"/>
        <end position="768"/>
    </location>
</feature>
<dbReference type="GO" id="GO:0030048">
    <property type="term" value="P:actin filament-based movement"/>
    <property type="evidence" value="ECO:0007669"/>
    <property type="project" value="UniProtKB-ARBA"/>
</dbReference>
<evidence type="ECO:0000313" key="14">
    <source>
        <dbReference type="Proteomes" id="UP001140949"/>
    </source>
</evidence>
<dbReference type="SMART" id="SM00242">
    <property type="entry name" value="MYSc"/>
    <property type="match status" value="1"/>
</dbReference>
<evidence type="ECO:0000259" key="11">
    <source>
        <dbReference type="PROSITE" id="PS51126"/>
    </source>
</evidence>
<dbReference type="SMART" id="SM01132">
    <property type="entry name" value="DIL"/>
    <property type="match status" value="1"/>
</dbReference>
<evidence type="ECO:0000256" key="1">
    <source>
        <dbReference type="ARBA" id="ARBA00022737"/>
    </source>
</evidence>
<dbReference type="PANTHER" id="PTHR13140">
    <property type="entry name" value="MYOSIN"/>
    <property type="match status" value="1"/>
</dbReference>
<comment type="caution">
    <text evidence="8">Lacks conserved residue(s) required for the propagation of feature annotation.</text>
</comment>
<evidence type="ECO:0000313" key="13">
    <source>
        <dbReference type="EMBL" id="KAJ6805049.1"/>
    </source>
</evidence>
<keyword evidence="3" id="KW-0067">ATP-binding</keyword>
<dbReference type="Pfam" id="PF00063">
    <property type="entry name" value="Myosin_head"/>
    <property type="match status" value="1"/>
</dbReference>
<keyword evidence="6" id="KW-0505">Motor protein</keyword>
<feature type="region of interest" description="Actin-binding" evidence="8">
    <location>
        <begin position="266"/>
        <end position="288"/>
    </location>
</feature>
<evidence type="ECO:0000256" key="5">
    <source>
        <dbReference type="ARBA" id="ARBA00023123"/>
    </source>
</evidence>
<dbReference type="InterPro" id="IPR001609">
    <property type="entry name" value="Myosin_head_motor_dom-like"/>
</dbReference>
<comment type="similarity">
    <text evidence="8">Belongs to the TRAFAC class myosin-kinesin ATPase superfamily. Myosin family.</text>
</comment>
<keyword evidence="2" id="KW-0547">Nucleotide-binding</keyword>
<feature type="domain" description="Myosin motor" evidence="12">
    <location>
        <begin position="1"/>
        <end position="385"/>
    </location>
</feature>
<evidence type="ECO:0000256" key="10">
    <source>
        <dbReference type="SAM" id="MobiDB-lite"/>
    </source>
</evidence>
<comment type="caution">
    <text evidence="13">The sequence shown here is derived from an EMBL/GenBank/DDBJ whole genome shotgun (WGS) entry which is preliminary data.</text>
</comment>
<feature type="coiled-coil region" evidence="9">
    <location>
        <begin position="530"/>
        <end position="603"/>
    </location>
</feature>
<keyword evidence="4 9" id="KW-0175">Coiled coil</keyword>
<dbReference type="GO" id="GO:0051015">
    <property type="term" value="F:actin filament binding"/>
    <property type="evidence" value="ECO:0007669"/>
    <property type="project" value="TreeGrafter"/>
</dbReference>
<dbReference type="GO" id="GO:0016020">
    <property type="term" value="C:membrane"/>
    <property type="evidence" value="ECO:0007669"/>
    <property type="project" value="TreeGrafter"/>
</dbReference>
<dbReference type="PROSITE" id="PS51456">
    <property type="entry name" value="MYOSIN_MOTOR"/>
    <property type="match status" value="1"/>
</dbReference>
<dbReference type="GO" id="GO:0005737">
    <property type="term" value="C:cytoplasm"/>
    <property type="evidence" value="ECO:0007669"/>
    <property type="project" value="TreeGrafter"/>
</dbReference>